<dbReference type="GO" id="GO:0007155">
    <property type="term" value="P:cell adhesion"/>
    <property type="evidence" value="ECO:0007669"/>
    <property type="project" value="InterPro"/>
</dbReference>
<dbReference type="InterPro" id="IPR019931">
    <property type="entry name" value="LPXTG_anchor"/>
</dbReference>
<keyword evidence="7" id="KW-0472">Membrane</keyword>
<protein>
    <submittedName>
        <fullName evidence="11">Fibrinogen-binding protein A</fullName>
    </submittedName>
</protein>
<dbReference type="Gene3D" id="2.60.40.1290">
    <property type="match status" value="1"/>
</dbReference>
<keyword evidence="5" id="KW-0572">Peptidoglycan-anchor</keyword>
<gene>
    <name evidence="11" type="primary">clfA_2</name>
    <name evidence="11" type="ORF">NCTC12360_01547</name>
</gene>
<dbReference type="InterPro" id="IPR011252">
    <property type="entry name" value="Fibrogen-bd_dom1"/>
</dbReference>
<dbReference type="Pfam" id="PF10425">
    <property type="entry name" value="SdrG_C_C"/>
    <property type="match status" value="1"/>
</dbReference>
<dbReference type="InterPro" id="IPR011266">
    <property type="entry name" value="Adhesin_Fg-bd_dom_2"/>
</dbReference>
<keyword evidence="2" id="KW-0134">Cell wall</keyword>
<feature type="transmembrane region" description="Helical" evidence="7">
    <location>
        <begin position="29"/>
        <end position="49"/>
    </location>
</feature>
<evidence type="ECO:0000259" key="9">
    <source>
        <dbReference type="Pfam" id="PF10425"/>
    </source>
</evidence>
<evidence type="ECO:0000256" key="6">
    <source>
        <dbReference type="SAM" id="MobiDB-lite"/>
    </source>
</evidence>
<feature type="domain" description="Gram-positive cocci surface proteins LPxTG" evidence="8">
    <location>
        <begin position="700"/>
        <end position="734"/>
    </location>
</feature>
<feature type="domain" description="Fibrinogen-binding" evidence="9">
    <location>
        <begin position="220"/>
        <end position="369"/>
    </location>
</feature>
<keyword evidence="12" id="KW-1185">Reference proteome</keyword>
<evidence type="ECO:0000256" key="2">
    <source>
        <dbReference type="ARBA" id="ARBA00022512"/>
    </source>
</evidence>
<dbReference type="InterPro" id="IPR041171">
    <property type="entry name" value="SDR_Ig"/>
</dbReference>
<dbReference type="Pfam" id="PF17961">
    <property type="entry name" value="Big_8"/>
    <property type="match status" value="1"/>
</dbReference>
<keyword evidence="7" id="KW-0812">Transmembrane</keyword>
<evidence type="ECO:0000256" key="7">
    <source>
        <dbReference type="SAM" id="Phobius"/>
    </source>
</evidence>
<feature type="domain" description="SDR-like Ig" evidence="10">
    <location>
        <begin position="90"/>
        <end position="190"/>
    </location>
</feature>
<feature type="compositionally biased region" description="Pro residues" evidence="6">
    <location>
        <begin position="390"/>
        <end position="673"/>
    </location>
</feature>
<dbReference type="AlphaFoldDB" id="A0A376GX14"/>
<sequence length="742" mass="81724">MVGKNNKKLLELKSNPIIKKWRISRLKTGVASIVIFSGVLLSSTIFIPLHTVSAEETVTTTYYDQSKNVSDQLTNINISISNNKEKVIFPHNAESLTSNYAFKVPDSVNPKDYFYIDLSENANFYGITEANSVTMPNLLAPDNSIIATGKYDIDTNRIQYEFTDYVAEHDNVSGKISLPIFIDPEVVTNTSYQTITASIGNSKKDLSLLVDYSKNVGPQYNANGAGNIFNVDLNNHNFSHTIYVNSLKQTLGNKSIEIRNQRKEENGYNSEIIYDKTNTQIKVYKVKSDGRLTDSFSIATNDSLEDVTNQCYIDFYDNKISISFPSNIDNETYVVQYTSPYTDKKDIATRVVMYGYSPYQLGNTSWYWDNYVKLTDGNASGDGSVISPEPETPVTPENPEPETPVTPENPEPETPVTPENPEPETPVTPENPEPETPVTPENPEPETPVTPENPEPETPVTPENPEPETPVTPENPEPETPVTPENPEPETPVTPENPEPETPVTPENPEPETPVTPENPEPETPVTPENPEPETPVTPENPEPETPVTPENPEPETPVTPENPEPETPVTPENPEPETPVTPENPEPETPVTPENPEPETPVTPENPEPETPVTPENPEPETPVTPENPEPETPVTPENPEPETPITPENPEPETPVTPENPEPETPVTPENPEPDKPVSLKNTNSKILISEKNVSNTNSKSNNTLPQTGEKESSGVLAGLVILLASIAVGIKLNSKQKNI</sequence>
<evidence type="ECO:0000256" key="3">
    <source>
        <dbReference type="ARBA" id="ARBA00022525"/>
    </source>
</evidence>
<keyword evidence="4" id="KW-0732">Signal</keyword>
<dbReference type="SUPFAM" id="SSF49401">
    <property type="entry name" value="Bacterial adhesins"/>
    <property type="match status" value="2"/>
</dbReference>
<evidence type="ECO:0000313" key="12">
    <source>
        <dbReference type="Proteomes" id="UP000254807"/>
    </source>
</evidence>
<dbReference type="PANTHER" id="PTHR24216">
    <property type="entry name" value="PAXILLIN-RELATED"/>
    <property type="match status" value="1"/>
</dbReference>
<name>A0A376GX14_ENTGA</name>
<evidence type="ECO:0000259" key="8">
    <source>
        <dbReference type="Pfam" id="PF00746"/>
    </source>
</evidence>
<comment type="subcellular location">
    <subcellularLocation>
        <location evidence="1">Secreted</location>
        <location evidence="1">Cell wall</location>
        <topology evidence="1">Peptidoglycan-anchor</topology>
    </subcellularLocation>
</comment>
<dbReference type="NCBIfam" id="TIGR01167">
    <property type="entry name" value="LPXTG_anchor"/>
    <property type="match status" value="1"/>
</dbReference>
<keyword evidence="7" id="KW-1133">Transmembrane helix</keyword>
<proteinExistence type="predicted"/>
<dbReference type="EMBL" id="UFYW01000001">
    <property type="protein sequence ID" value="STD83087.1"/>
    <property type="molecule type" value="Genomic_DNA"/>
</dbReference>
<reference evidence="11 12" key="1">
    <citation type="submission" date="2018-06" db="EMBL/GenBank/DDBJ databases">
        <authorList>
            <consortium name="Pathogen Informatics"/>
            <person name="Doyle S."/>
        </authorList>
    </citation>
    <scope>NUCLEOTIDE SEQUENCE [LARGE SCALE GENOMIC DNA]</scope>
    <source>
        <strain evidence="11 12">NCTC12360</strain>
    </source>
</reference>
<keyword evidence="3" id="KW-0964">Secreted</keyword>
<evidence type="ECO:0000256" key="5">
    <source>
        <dbReference type="ARBA" id="ARBA00023088"/>
    </source>
</evidence>
<accession>A0A376GX14</accession>
<dbReference type="PANTHER" id="PTHR24216:SF65">
    <property type="entry name" value="PAXILLIN-LIKE PROTEIN 1"/>
    <property type="match status" value="1"/>
</dbReference>
<dbReference type="RefSeq" id="WP_172461415.1">
    <property type="nucleotide sequence ID" value="NZ_UFYU01000002.1"/>
</dbReference>
<organism evidence="11 12">
    <name type="scientific">Enterococcus gallinarum</name>
    <dbReference type="NCBI Taxonomy" id="1353"/>
    <lineage>
        <taxon>Bacteria</taxon>
        <taxon>Bacillati</taxon>
        <taxon>Bacillota</taxon>
        <taxon>Bacilli</taxon>
        <taxon>Lactobacillales</taxon>
        <taxon>Enterococcaceae</taxon>
        <taxon>Enterococcus</taxon>
    </lineage>
</organism>
<evidence type="ECO:0000256" key="4">
    <source>
        <dbReference type="ARBA" id="ARBA00022729"/>
    </source>
</evidence>
<evidence type="ECO:0000313" key="11">
    <source>
        <dbReference type="EMBL" id="STD83087.1"/>
    </source>
</evidence>
<dbReference type="Proteomes" id="UP000254807">
    <property type="component" value="Unassembled WGS sequence"/>
</dbReference>
<dbReference type="Gene3D" id="2.60.40.1280">
    <property type="match status" value="1"/>
</dbReference>
<dbReference type="InterPro" id="IPR008966">
    <property type="entry name" value="Adhesion_dom_sf"/>
</dbReference>
<dbReference type="Pfam" id="PF00746">
    <property type="entry name" value="Gram_pos_anchor"/>
    <property type="match status" value="1"/>
</dbReference>
<evidence type="ECO:0000256" key="1">
    <source>
        <dbReference type="ARBA" id="ARBA00004168"/>
    </source>
</evidence>
<evidence type="ECO:0000259" key="10">
    <source>
        <dbReference type="Pfam" id="PF17961"/>
    </source>
</evidence>
<feature type="region of interest" description="Disordered" evidence="6">
    <location>
        <begin position="379"/>
        <end position="714"/>
    </location>
</feature>
<feature type="compositionally biased region" description="Low complexity" evidence="6">
    <location>
        <begin position="692"/>
        <end position="706"/>
    </location>
</feature>